<evidence type="ECO:0000313" key="8">
    <source>
        <dbReference type="EMBL" id="OQN96814.1"/>
    </source>
</evidence>
<comment type="caution">
    <text evidence="8">The sequence shown here is derived from an EMBL/GenBank/DDBJ whole genome shotgun (WGS) entry which is preliminary data.</text>
</comment>
<dbReference type="InterPro" id="IPR011701">
    <property type="entry name" value="MFS"/>
</dbReference>
<name>A0A1V8SC89_9PEZI</name>
<dbReference type="GO" id="GO:0022857">
    <property type="term" value="F:transmembrane transporter activity"/>
    <property type="evidence" value="ECO:0007669"/>
    <property type="project" value="InterPro"/>
</dbReference>
<reference evidence="9" key="1">
    <citation type="submission" date="2017-03" db="EMBL/GenBank/DDBJ databases">
        <title>Genomes of endolithic fungi from Antarctica.</title>
        <authorList>
            <person name="Coleine C."/>
            <person name="Masonjones S."/>
            <person name="Stajich J.E."/>
        </authorList>
    </citation>
    <scope>NUCLEOTIDE SEQUENCE [LARGE SCALE GENOMIC DNA]</scope>
    <source>
        <strain evidence="9">CCFEE 5527</strain>
    </source>
</reference>
<keyword evidence="5 7" id="KW-0472">Membrane</keyword>
<dbReference type="InParanoid" id="A0A1V8SC89"/>
<accession>A0A1V8SC89</accession>
<dbReference type="SUPFAM" id="SSF103473">
    <property type="entry name" value="MFS general substrate transporter"/>
    <property type="match status" value="1"/>
</dbReference>
<dbReference type="Pfam" id="PF07690">
    <property type="entry name" value="MFS_1"/>
    <property type="match status" value="1"/>
</dbReference>
<feature type="transmembrane region" description="Helical" evidence="7">
    <location>
        <begin position="297"/>
        <end position="315"/>
    </location>
</feature>
<dbReference type="PANTHER" id="PTHR43791">
    <property type="entry name" value="PERMEASE-RELATED"/>
    <property type="match status" value="1"/>
</dbReference>
<evidence type="ECO:0000256" key="2">
    <source>
        <dbReference type="ARBA" id="ARBA00022448"/>
    </source>
</evidence>
<dbReference type="Proteomes" id="UP000192596">
    <property type="component" value="Unassembled WGS sequence"/>
</dbReference>
<dbReference type="Gene3D" id="1.20.1250.20">
    <property type="entry name" value="MFS general substrate transporter like domains"/>
    <property type="match status" value="1"/>
</dbReference>
<keyword evidence="4 7" id="KW-1133">Transmembrane helix</keyword>
<evidence type="ECO:0000256" key="3">
    <source>
        <dbReference type="ARBA" id="ARBA00022692"/>
    </source>
</evidence>
<keyword evidence="2" id="KW-0813">Transport</keyword>
<dbReference type="PANTHER" id="PTHR43791:SF91">
    <property type="entry name" value="MAJOR FACILITATOR SUPERFAMILY (MFS) PROFILE DOMAIN-CONTAINING PROTEIN-RELATED"/>
    <property type="match status" value="1"/>
</dbReference>
<feature type="compositionally biased region" description="Basic and acidic residues" evidence="6">
    <location>
        <begin position="1"/>
        <end position="13"/>
    </location>
</feature>
<dbReference type="GO" id="GO:0016020">
    <property type="term" value="C:membrane"/>
    <property type="evidence" value="ECO:0007669"/>
    <property type="project" value="UniProtKB-SubCell"/>
</dbReference>
<feature type="transmembrane region" description="Helical" evidence="7">
    <location>
        <begin position="335"/>
        <end position="352"/>
    </location>
</feature>
<feature type="transmembrane region" description="Helical" evidence="7">
    <location>
        <begin position="188"/>
        <end position="211"/>
    </location>
</feature>
<dbReference type="STRING" id="1507870.A0A1V8SC89"/>
<feature type="transmembrane region" description="Helical" evidence="7">
    <location>
        <begin position="386"/>
        <end position="407"/>
    </location>
</feature>
<organism evidence="8 9">
    <name type="scientific">Cryoendolithus antarcticus</name>
    <dbReference type="NCBI Taxonomy" id="1507870"/>
    <lineage>
        <taxon>Eukaryota</taxon>
        <taxon>Fungi</taxon>
        <taxon>Dikarya</taxon>
        <taxon>Ascomycota</taxon>
        <taxon>Pezizomycotina</taxon>
        <taxon>Dothideomycetes</taxon>
        <taxon>Dothideomycetidae</taxon>
        <taxon>Cladosporiales</taxon>
        <taxon>Cladosporiaceae</taxon>
        <taxon>Cryoendolithus</taxon>
    </lineage>
</organism>
<feature type="transmembrane region" description="Helical" evidence="7">
    <location>
        <begin position="223"/>
        <end position="243"/>
    </location>
</feature>
<feature type="transmembrane region" description="Helical" evidence="7">
    <location>
        <begin position="361"/>
        <end position="380"/>
    </location>
</feature>
<feature type="transmembrane region" description="Helical" evidence="7">
    <location>
        <begin position="153"/>
        <end position="176"/>
    </location>
</feature>
<proteinExistence type="predicted"/>
<keyword evidence="9" id="KW-1185">Reference proteome</keyword>
<comment type="subcellular location">
    <subcellularLocation>
        <location evidence="1">Membrane</location>
        <topology evidence="1">Multi-pass membrane protein</topology>
    </subcellularLocation>
</comment>
<evidence type="ECO:0000256" key="1">
    <source>
        <dbReference type="ARBA" id="ARBA00004141"/>
    </source>
</evidence>
<evidence type="ECO:0000256" key="4">
    <source>
        <dbReference type="ARBA" id="ARBA00022989"/>
    </source>
</evidence>
<sequence>MADHTADVSKEAAEISSNDGGSESLPPTAASDKAAFLATFSRAEDKAIMKKVDRRFLLLIGIPYMTKNIDYQNAANVKVLQVGQPSNVLRELNITPNAYNWVQSIYFIAYIIFEVPSNLLLKKFTPRLWQSRICLSWGIVLACHAAVQNKESLYTVRFLLGMMEAGMFPGLAAQLTSWYRSDEMEKPIMWMFGWQNLSGVVGSLLAYGISYMDGVCGMSAWRWVYLLEGIYTILLAGVIYLVLPDYPKSPRSSKWLTEREQDYLEARLSENAPRTDEAAFSKQEVFTSLKDPRTYSFMTNQILVNLAGYGLQWYLPTITTNLGFAGLPHNQLLNIGPAGASVIAIIMAGWLLKQAYVTRPAFTQPTNVTMVISFILFFTVSAPEAIYAACIIGTMSYSVYFIPFWAWRSSTLAGATGTAFTLAFQSSIGQIGGVIGPQLFQSKFAHNGYKTPSWDVRRIRRPRIKAENEGKVYGDDDVRFYQERDFYHGLRKDEAKA</sequence>
<evidence type="ECO:0000256" key="6">
    <source>
        <dbReference type="SAM" id="MobiDB-lite"/>
    </source>
</evidence>
<gene>
    <name evidence="8" type="ORF">B0A48_17374</name>
</gene>
<evidence type="ECO:0000256" key="7">
    <source>
        <dbReference type="SAM" id="Phobius"/>
    </source>
</evidence>
<keyword evidence="3 7" id="KW-0812">Transmembrane</keyword>
<dbReference type="OrthoDB" id="2985014at2759"/>
<protein>
    <recommendedName>
        <fullName evidence="10">Major facilitator superfamily (MFS) profile domain-containing protein</fullName>
    </recommendedName>
</protein>
<evidence type="ECO:0000313" key="9">
    <source>
        <dbReference type="Proteomes" id="UP000192596"/>
    </source>
</evidence>
<dbReference type="InterPro" id="IPR036259">
    <property type="entry name" value="MFS_trans_sf"/>
</dbReference>
<evidence type="ECO:0000256" key="5">
    <source>
        <dbReference type="ARBA" id="ARBA00023136"/>
    </source>
</evidence>
<evidence type="ECO:0008006" key="10">
    <source>
        <dbReference type="Google" id="ProtNLM"/>
    </source>
</evidence>
<feature type="region of interest" description="Disordered" evidence="6">
    <location>
        <begin position="1"/>
        <end position="28"/>
    </location>
</feature>
<dbReference type="AlphaFoldDB" id="A0A1V8SC89"/>
<dbReference type="EMBL" id="NAJO01000061">
    <property type="protein sequence ID" value="OQN96814.1"/>
    <property type="molecule type" value="Genomic_DNA"/>
</dbReference>